<name>X1F9Y3_9ZZZZ</name>
<comment type="caution">
    <text evidence="1">The sequence shown here is derived from an EMBL/GenBank/DDBJ whole genome shotgun (WGS) entry which is preliminary data.</text>
</comment>
<dbReference type="AlphaFoldDB" id="X1F9Y3"/>
<evidence type="ECO:0000313" key="1">
    <source>
        <dbReference type="EMBL" id="GAH17548.1"/>
    </source>
</evidence>
<organism evidence="1">
    <name type="scientific">marine sediment metagenome</name>
    <dbReference type="NCBI Taxonomy" id="412755"/>
    <lineage>
        <taxon>unclassified sequences</taxon>
        <taxon>metagenomes</taxon>
        <taxon>ecological metagenomes</taxon>
    </lineage>
</organism>
<reference evidence="1" key="1">
    <citation type="journal article" date="2014" name="Front. Microbiol.">
        <title>High frequency of phylogenetically diverse reductive dehalogenase-homologous genes in deep subseafloor sedimentary metagenomes.</title>
        <authorList>
            <person name="Kawai M."/>
            <person name="Futagami T."/>
            <person name="Toyoda A."/>
            <person name="Takaki Y."/>
            <person name="Nishi S."/>
            <person name="Hori S."/>
            <person name="Arai W."/>
            <person name="Tsubouchi T."/>
            <person name="Morono Y."/>
            <person name="Uchiyama I."/>
            <person name="Ito T."/>
            <person name="Fujiyama A."/>
            <person name="Inagaki F."/>
            <person name="Takami H."/>
        </authorList>
    </citation>
    <scope>NUCLEOTIDE SEQUENCE</scope>
    <source>
        <strain evidence="1">Expedition CK06-06</strain>
    </source>
</reference>
<gene>
    <name evidence="1" type="ORF">S01H4_57063</name>
</gene>
<sequence length="83" mass="9107">MNKSKRKVSLDRPATFQIKVPGHLDESWSDWDGKMTITIDSDVDGLPVTTLTGSLDQAALQGLLRRLYSLGLPLISVNHVACD</sequence>
<proteinExistence type="predicted"/>
<dbReference type="EMBL" id="BART01033149">
    <property type="protein sequence ID" value="GAH17548.1"/>
    <property type="molecule type" value="Genomic_DNA"/>
</dbReference>
<accession>X1F9Y3</accession>
<protein>
    <submittedName>
        <fullName evidence="1">Uncharacterized protein</fullName>
    </submittedName>
</protein>